<comment type="caution">
    <text evidence="6">The sequence shown here is derived from an EMBL/GenBank/DDBJ whole genome shotgun (WGS) entry which is preliminary data.</text>
</comment>
<keyword evidence="2" id="KW-0812">Transmembrane</keyword>
<dbReference type="STRING" id="29655.A0A0K9NR80"/>
<comment type="subcellular location">
    <subcellularLocation>
        <location evidence="1">Membrane</location>
        <topology evidence="1">Single-pass membrane protein</topology>
    </subcellularLocation>
</comment>
<evidence type="ECO:0000256" key="1">
    <source>
        <dbReference type="ARBA" id="ARBA00004167"/>
    </source>
</evidence>
<dbReference type="InterPro" id="IPR008511">
    <property type="entry name" value="ROH1-like"/>
</dbReference>
<evidence type="ECO:0000256" key="3">
    <source>
        <dbReference type="ARBA" id="ARBA00022989"/>
    </source>
</evidence>
<evidence type="ECO:0008006" key="8">
    <source>
        <dbReference type="Google" id="ProtNLM"/>
    </source>
</evidence>
<gene>
    <name evidence="6" type="ORF">ZOSMA_76G00510</name>
</gene>
<proteinExistence type="inferred from homology"/>
<dbReference type="OMA" id="ERIECTK"/>
<dbReference type="GO" id="GO:0016020">
    <property type="term" value="C:membrane"/>
    <property type="evidence" value="ECO:0007669"/>
    <property type="project" value="UniProtKB-SubCell"/>
</dbReference>
<evidence type="ECO:0000256" key="5">
    <source>
        <dbReference type="ARBA" id="ARBA00035114"/>
    </source>
</evidence>
<protein>
    <recommendedName>
        <fullName evidence="8">Protein BPS1, chloroplastic</fullName>
    </recommendedName>
</protein>
<accession>A0A0K9NR80</accession>
<dbReference type="EMBL" id="LFYR01001927">
    <property type="protein sequence ID" value="KMZ58495.1"/>
    <property type="molecule type" value="Genomic_DNA"/>
</dbReference>
<name>A0A0K9NR80_ZOSMR</name>
<evidence type="ECO:0000256" key="4">
    <source>
        <dbReference type="ARBA" id="ARBA00023136"/>
    </source>
</evidence>
<keyword evidence="3" id="KW-1133">Transmembrane helix</keyword>
<keyword evidence="4" id="KW-0472">Membrane</keyword>
<evidence type="ECO:0000256" key="2">
    <source>
        <dbReference type="ARBA" id="ARBA00022692"/>
    </source>
</evidence>
<dbReference type="Pfam" id="PF05633">
    <property type="entry name" value="ROH1-like"/>
    <property type="match status" value="1"/>
</dbReference>
<dbReference type="Proteomes" id="UP000036987">
    <property type="component" value="Unassembled WGS sequence"/>
</dbReference>
<evidence type="ECO:0000313" key="6">
    <source>
        <dbReference type="EMBL" id="KMZ58495.1"/>
    </source>
</evidence>
<dbReference type="AlphaFoldDB" id="A0A0K9NR80"/>
<sequence>MSKPHHGYYPLFSGRNPFKNLFNPKICSVCSPEDRILRTTFELSLASRLQKLNRNGSVGEDFLSFDWMITAMESLCETHKAIQTLITELEFPVTDWDKRWVELYFDESVKLLDICNGFSSELSQLDRSRLLLKYAICVLNKKNVLDEQTKTSLCEWKTTRQDKKKNLETSSSILQELAGSLALAKVKNSSKGDVLMRAMYGVKAHTVFICTIFAVILSGKPDLFLNLTLPTAPVTFLWLDAFEKLQVNVSRQIQARCLASSMILKELHLVDQSISKLTDLITEPNTVSDFGENVVRFTDGVDSLSNQVGDFFGILLAGRDALIFSLRALLIGKN</sequence>
<keyword evidence="7" id="KW-1185">Reference proteome</keyword>
<organism evidence="6 7">
    <name type="scientific">Zostera marina</name>
    <name type="common">Eelgrass</name>
    <dbReference type="NCBI Taxonomy" id="29655"/>
    <lineage>
        <taxon>Eukaryota</taxon>
        <taxon>Viridiplantae</taxon>
        <taxon>Streptophyta</taxon>
        <taxon>Embryophyta</taxon>
        <taxon>Tracheophyta</taxon>
        <taxon>Spermatophyta</taxon>
        <taxon>Magnoliopsida</taxon>
        <taxon>Liliopsida</taxon>
        <taxon>Zosteraceae</taxon>
        <taxon>Zostera</taxon>
    </lineage>
</organism>
<comment type="similarity">
    <text evidence="5">Belongs to the ROH1 family.</text>
</comment>
<dbReference type="OrthoDB" id="694709at2759"/>
<dbReference type="PANTHER" id="PTHR31509">
    <property type="entry name" value="BPS1-LIKE PROTEIN"/>
    <property type="match status" value="1"/>
</dbReference>
<evidence type="ECO:0000313" key="7">
    <source>
        <dbReference type="Proteomes" id="UP000036987"/>
    </source>
</evidence>
<reference evidence="7" key="1">
    <citation type="journal article" date="2016" name="Nature">
        <title>The genome of the seagrass Zostera marina reveals angiosperm adaptation to the sea.</title>
        <authorList>
            <person name="Olsen J.L."/>
            <person name="Rouze P."/>
            <person name="Verhelst B."/>
            <person name="Lin Y.-C."/>
            <person name="Bayer T."/>
            <person name="Collen J."/>
            <person name="Dattolo E."/>
            <person name="De Paoli E."/>
            <person name="Dittami S."/>
            <person name="Maumus F."/>
            <person name="Michel G."/>
            <person name="Kersting A."/>
            <person name="Lauritano C."/>
            <person name="Lohaus R."/>
            <person name="Toepel M."/>
            <person name="Tonon T."/>
            <person name="Vanneste K."/>
            <person name="Amirebrahimi M."/>
            <person name="Brakel J."/>
            <person name="Bostroem C."/>
            <person name="Chovatia M."/>
            <person name="Grimwood J."/>
            <person name="Jenkins J.W."/>
            <person name="Jueterbock A."/>
            <person name="Mraz A."/>
            <person name="Stam W.T."/>
            <person name="Tice H."/>
            <person name="Bornberg-Bauer E."/>
            <person name="Green P.J."/>
            <person name="Pearson G.A."/>
            <person name="Procaccini G."/>
            <person name="Duarte C.M."/>
            <person name="Schmutz J."/>
            <person name="Reusch T.B.H."/>
            <person name="Van de Peer Y."/>
        </authorList>
    </citation>
    <scope>NUCLEOTIDE SEQUENCE [LARGE SCALE GENOMIC DNA]</scope>
    <source>
        <strain evidence="7">cv. Finnish</strain>
    </source>
</reference>